<keyword evidence="5" id="KW-0574">Periplasm</keyword>
<dbReference type="InterPro" id="IPR024167">
    <property type="entry name" value="Cytochrome_c4-like"/>
</dbReference>
<dbReference type="PROSITE" id="PS51007">
    <property type="entry name" value="CYTC"/>
    <property type="match status" value="2"/>
</dbReference>
<name>A0A8J6PAC9_9GAMM</name>
<dbReference type="Pfam" id="PF00034">
    <property type="entry name" value="Cytochrom_C"/>
    <property type="match status" value="1"/>
</dbReference>
<evidence type="ECO:0000256" key="1">
    <source>
        <dbReference type="ARBA" id="ARBA00004418"/>
    </source>
</evidence>
<evidence type="ECO:0000256" key="5">
    <source>
        <dbReference type="ARBA" id="ARBA00022764"/>
    </source>
</evidence>
<dbReference type="AlphaFoldDB" id="A0A8J6PAC9"/>
<feature type="binding site" description="axial binding residue" evidence="9">
    <location>
        <position position="147"/>
    </location>
    <ligand>
        <name>heme c</name>
        <dbReference type="ChEBI" id="CHEBI:61717"/>
        <label>2</label>
    </ligand>
    <ligandPart>
        <name>Fe</name>
        <dbReference type="ChEBI" id="CHEBI:18248"/>
    </ligandPart>
</feature>
<feature type="domain" description="Cytochrome c" evidence="10">
    <location>
        <begin position="1"/>
        <end position="79"/>
    </location>
</feature>
<accession>A0A8J6PAC9</accession>
<dbReference type="PANTHER" id="PTHR33751:SF9">
    <property type="entry name" value="CYTOCHROME C4"/>
    <property type="match status" value="1"/>
</dbReference>
<evidence type="ECO:0000256" key="4">
    <source>
        <dbReference type="ARBA" id="ARBA00022723"/>
    </source>
</evidence>
<keyword evidence="3 8" id="KW-0349">Heme</keyword>
<evidence type="ECO:0000256" key="6">
    <source>
        <dbReference type="ARBA" id="ARBA00022982"/>
    </source>
</evidence>
<dbReference type="InterPro" id="IPR009056">
    <property type="entry name" value="Cyt_c-like_dom"/>
</dbReference>
<dbReference type="SUPFAM" id="SSF46626">
    <property type="entry name" value="Cytochrome c"/>
    <property type="match status" value="2"/>
</dbReference>
<keyword evidence="6" id="KW-0249">Electron transport</keyword>
<dbReference type="EMBL" id="JACNFK010000020">
    <property type="protein sequence ID" value="MBC8519276.1"/>
    <property type="molecule type" value="Genomic_DNA"/>
</dbReference>
<sequence>MTGADASMLSNTCAGCHGTDGGSSGPAIPSIGGMSATYITDMMNAYKSGDTVSTIMGRIAKGYSEDEIGAMANYFAEQSQTRADQSFDKAKAAKGMKLHDKYCEKCHSEGGSLADDDSGILAGQLTPYLHYSMEDFDNGDRSMPEKMKKKVKKLNKKEGAAGMEAILNYYASQR</sequence>
<dbReference type="GO" id="GO:0042597">
    <property type="term" value="C:periplasmic space"/>
    <property type="evidence" value="ECO:0007669"/>
    <property type="project" value="UniProtKB-SubCell"/>
</dbReference>
<feature type="binding site" description="axial binding residue" evidence="9">
    <location>
        <position position="17"/>
    </location>
    <ligand>
        <name>heme c</name>
        <dbReference type="ChEBI" id="CHEBI:61717"/>
        <label>1</label>
    </ligand>
    <ligandPart>
        <name>Fe</name>
        <dbReference type="ChEBI" id="CHEBI:18248"/>
    </ligandPart>
</feature>
<dbReference type="InterPro" id="IPR036909">
    <property type="entry name" value="Cyt_c-like_dom_sf"/>
</dbReference>
<dbReference type="Gene3D" id="1.10.760.10">
    <property type="entry name" value="Cytochrome c-like domain"/>
    <property type="match status" value="2"/>
</dbReference>
<keyword evidence="7 9" id="KW-0408">Iron</keyword>
<evidence type="ECO:0000256" key="9">
    <source>
        <dbReference type="PIRSR" id="PIRSR000005-2"/>
    </source>
</evidence>
<feature type="domain" description="Cytochrome c" evidence="10">
    <location>
        <begin position="90"/>
        <end position="174"/>
    </location>
</feature>
<dbReference type="InterPro" id="IPR050597">
    <property type="entry name" value="Cytochrome_c_Oxidase_Subunit"/>
</dbReference>
<evidence type="ECO:0000259" key="10">
    <source>
        <dbReference type="PROSITE" id="PS51007"/>
    </source>
</evidence>
<comment type="caution">
    <text evidence="11">The sequence shown here is derived from an EMBL/GenBank/DDBJ whole genome shotgun (WGS) entry which is preliminary data.</text>
</comment>
<evidence type="ECO:0000313" key="12">
    <source>
        <dbReference type="Proteomes" id="UP000654401"/>
    </source>
</evidence>
<keyword evidence="4 9" id="KW-0479">Metal-binding</keyword>
<feature type="binding site" description="covalent" evidence="8">
    <location>
        <position position="103"/>
    </location>
    <ligand>
        <name>heme c</name>
        <dbReference type="ChEBI" id="CHEBI:61717"/>
        <label>2</label>
    </ligand>
</feature>
<feature type="binding site" description="axial binding residue" evidence="9">
    <location>
        <position position="107"/>
    </location>
    <ligand>
        <name>heme c</name>
        <dbReference type="ChEBI" id="CHEBI:61717"/>
        <label>2</label>
    </ligand>
    <ligandPart>
        <name>Fe</name>
        <dbReference type="ChEBI" id="CHEBI:18248"/>
    </ligandPart>
</feature>
<dbReference type="PIRSF" id="PIRSF000005">
    <property type="entry name" value="Cytochrome_c4"/>
    <property type="match status" value="1"/>
</dbReference>
<evidence type="ECO:0000256" key="2">
    <source>
        <dbReference type="ARBA" id="ARBA00022448"/>
    </source>
</evidence>
<dbReference type="PANTHER" id="PTHR33751">
    <property type="entry name" value="CBB3-TYPE CYTOCHROME C OXIDASE SUBUNIT FIXP"/>
    <property type="match status" value="1"/>
</dbReference>
<dbReference type="GO" id="GO:0009055">
    <property type="term" value="F:electron transfer activity"/>
    <property type="evidence" value="ECO:0007669"/>
    <property type="project" value="InterPro"/>
</dbReference>
<comment type="subcellular location">
    <subcellularLocation>
        <location evidence="1">Periplasm</location>
    </subcellularLocation>
</comment>
<evidence type="ECO:0000256" key="7">
    <source>
        <dbReference type="ARBA" id="ARBA00023004"/>
    </source>
</evidence>
<dbReference type="Proteomes" id="UP000654401">
    <property type="component" value="Unassembled WGS sequence"/>
</dbReference>
<dbReference type="GO" id="GO:0005506">
    <property type="term" value="F:iron ion binding"/>
    <property type="evidence" value="ECO:0007669"/>
    <property type="project" value="InterPro"/>
</dbReference>
<gene>
    <name evidence="11" type="ORF">H8D24_02575</name>
</gene>
<evidence type="ECO:0000313" key="11">
    <source>
        <dbReference type="EMBL" id="MBC8519276.1"/>
    </source>
</evidence>
<evidence type="ECO:0000256" key="8">
    <source>
        <dbReference type="PIRSR" id="PIRSR000005-1"/>
    </source>
</evidence>
<feature type="binding site" description="covalent" evidence="8">
    <location>
        <position position="16"/>
    </location>
    <ligand>
        <name>heme c</name>
        <dbReference type="ChEBI" id="CHEBI:61717"/>
        <label>1</label>
    </ligand>
</feature>
<feature type="binding site" description="covalent" evidence="8">
    <location>
        <position position="13"/>
    </location>
    <ligand>
        <name>heme c</name>
        <dbReference type="ChEBI" id="CHEBI:61717"/>
        <label>1</label>
    </ligand>
</feature>
<dbReference type="GO" id="GO:0020037">
    <property type="term" value="F:heme binding"/>
    <property type="evidence" value="ECO:0007669"/>
    <property type="project" value="InterPro"/>
</dbReference>
<evidence type="ECO:0000256" key="3">
    <source>
        <dbReference type="ARBA" id="ARBA00022617"/>
    </source>
</evidence>
<feature type="binding site" description="axial binding residue" evidence="9">
    <location>
        <position position="56"/>
    </location>
    <ligand>
        <name>heme c</name>
        <dbReference type="ChEBI" id="CHEBI:61717"/>
        <label>1</label>
    </ligand>
    <ligandPart>
        <name>Fe</name>
        <dbReference type="ChEBI" id="CHEBI:18248"/>
    </ligandPart>
</feature>
<reference evidence="11 12" key="1">
    <citation type="submission" date="2020-08" db="EMBL/GenBank/DDBJ databases">
        <title>Bridging the membrane lipid divide: bacteria of the FCB group superphylum have the potential to synthesize archaeal ether lipids.</title>
        <authorList>
            <person name="Villanueva L."/>
            <person name="Von Meijenfeldt F.A.B."/>
            <person name="Westbye A.B."/>
            <person name="Yadav S."/>
            <person name="Hopmans E.C."/>
            <person name="Dutilh B.E."/>
            <person name="Sinninghe Damste J.S."/>
        </authorList>
    </citation>
    <scope>NUCLEOTIDE SEQUENCE [LARGE SCALE GENOMIC DNA]</scope>
    <source>
        <strain evidence="11">NIOZ-UU100</strain>
    </source>
</reference>
<protein>
    <submittedName>
        <fullName evidence="11">C-type cytochrome</fullName>
    </submittedName>
</protein>
<organism evidence="11 12">
    <name type="scientific">Candidatus Thiopontia autotrophica</name>
    <dbReference type="NCBI Taxonomy" id="2841688"/>
    <lineage>
        <taxon>Bacteria</taxon>
        <taxon>Pseudomonadati</taxon>
        <taxon>Pseudomonadota</taxon>
        <taxon>Gammaproteobacteria</taxon>
        <taxon>Candidatus Thiopontia</taxon>
    </lineage>
</organism>
<feature type="binding site" description="covalent" evidence="8">
    <location>
        <position position="106"/>
    </location>
    <ligand>
        <name>heme c</name>
        <dbReference type="ChEBI" id="CHEBI:61717"/>
        <label>2</label>
    </ligand>
</feature>
<keyword evidence="2" id="KW-0813">Transport</keyword>
<comment type="PTM">
    <text evidence="8">Binds 2 heme c groups covalently per subunit.</text>
</comment>
<proteinExistence type="predicted"/>